<keyword evidence="1" id="KW-1133">Transmembrane helix</keyword>
<keyword evidence="3" id="KW-1185">Reference proteome</keyword>
<name>A0AAU0EY20_9FLAO</name>
<keyword evidence="1" id="KW-0812">Transmembrane</keyword>
<protein>
    <submittedName>
        <fullName evidence="2">Uncharacterized protein</fullName>
    </submittedName>
</protein>
<evidence type="ECO:0000313" key="2">
    <source>
        <dbReference type="EMBL" id="WOC50898.1"/>
    </source>
</evidence>
<dbReference type="KEGG" id="bpor:BPO_0251"/>
<keyword evidence="1" id="KW-0472">Membrane</keyword>
<organism evidence="2 3">
    <name type="scientific">Bergeyella porcorum</name>
    <dbReference type="NCBI Taxonomy" id="1735111"/>
    <lineage>
        <taxon>Bacteria</taxon>
        <taxon>Pseudomonadati</taxon>
        <taxon>Bacteroidota</taxon>
        <taxon>Flavobacteriia</taxon>
        <taxon>Flavobacteriales</taxon>
        <taxon>Weeksellaceae</taxon>
        <taxon>Bergeyella</taxon>
    </lineage>
</organism>
<evidence type="ECO:0000313" key="3">
    <source>
        <dbReference type="Proteomes" id="UP001432059"/>
    </source>
</evidence>
<sequence>MEGKLIEYILFQIILLLLIYIYLKDFIQLWKDKPDNSYGLSSSLGVILSSILASILLYFLIFIKNISIIDLLFKE</sequence>
<proteinExistence type="predicted"/>
<dbReference type="EMBL" id="CP136426">
    <property type="protein sequence ID" value="WOC50898.1"/>
    <property type="molecule type" value="Genomic_DNA"/>
</dbReference>
<dbReference type="AlphaFoldDB" id="A0AAU0EY20"/>
<dbReference type="Proteomes" id="UP001432059">
    <property type="component" value="Chromosome"/>
</dbReference>
<gene>
    <name evidence="2" type="ORF">BPO_0251</name>
</gene>
<evidence type="ECO:0000256" key="1">
    <source>
        <dbReference type="SAM" id="Phobius"/>
    </source>
</evidence>
<feature type="transmembrane region" description="Helical" evidence="1">
    <location>
        <begin position="43"/>
        <end position="63"/>
    </location>
</feature>
<reference evidence="2" key="1">
    <citation type="submission" date="2023-10" db="EMBL/GenBank/DDBJ databases">
        <title>Characterization and whole genome sequencing of a novel strain of Bergeyella porcorum QD2021 isolated from pig.</title>
        <authorList>
            <person name="Liu G."/>
            <person name="Chen C."/>
            <person name="Han X."/>
        </authorList>
    </citation>
    <scope>NUCLEOTIDE SEQUENCE</scope>
    <source>
        <strain evidence="2">QD2021</strain>
    </source>
</reference>
<feature type="transmembrane region" description="Helical" evidence="1">
    <location>
        <begin position="5"/>
        <end position="23"/>
    </location>
</feature>
<accession>A0AAU0EY20</accession>